<proteinExistence type="predicted"/>
<keyword evidence="3" id="KW-1185">Reference proteome</keyword>
<keyword evidence="1" id="KW-0812">Transmembrane</keyword>
<gene>
    <name evidence="2" type="ORF">CKO43_01850</name>
</gene>
<dbReference type="EMBL" id="NRRU01000004">
    <property type="protein sequence ID" value="MBK1711521.1"/>
    <property type="molecule type" value="Genomic_DNA"/>
</dbReference>
<comment type="caution">
    <text evidence="2">The sequence shown here is derived from an EMBL/GenBank/DDBJ whole genome shotgun (WGS) entry which is preliminary data.</text>
</comment>
<evidence type="ECO:0000313" key="3">
    <source>
        <dbReference type="Proteomes" id="UP001041814"/>
    </source>
</evidence>
<reference evidence="2" key="1">
    <citation type="submission" date="2017-08" db="EMBL/GenBank/DDBJ databases">
        <authorList>
            <person name="Imhoff J.F."/>
            <person name="Rahn T."/>
            <person name="Kuenzel S."/>
            <person name="Neulinger S.C."/>
        </authorList>
    </citation>
    <scope>NUCLEOTIDE SEQUENCE</scope>
    <source>
        <strain evidence="2">IM 151</strain>
    </source>
</reference>
<name>A0ABS1DP68_RUBGE</name>
<accession>A0ABS1DP68</accession>
<evidence type="ECO:0000313" key="2">
    <source>
        <dbReference type="EMBL" id="MBK1711521.1"/>
    </source>
</evidence>
<dbReference type="Proteomes" id="UP001041814">
    <property type="component" value="Unassembled WGS sequence"/>
</dbReference>
<keyword evidence="1" id="KW-0472">Membrane</keyword>
<reference evidence="2" key="2">
    <citation type="journal article" date="2020" name="Microorganisms">
        <title>Osmotic Adaptation and Compatible Solute Biosynthesis of Phototrophic Bacteria as Revealed from Genome Analyses.</title>
        <authorList>
            <person name="Imhoff J.F."/>
            <person name="Rahn T."/>
            <person name="Kunzel S."/>
            <person name="Keller A."/>
            <person name="Neulinger S.C."/>
        </authorList>
    </citation>
    <scope>NUCLEOTIDE SEQUENCE</scope>
    <source>
        <strain evidence="2">IM 151</strain>
    </source>
</reference>
<feature type="transmembrane region" description="Helical" evidence="1">
    <location>
        <begin position="42"/>
        <end position="61"/>
    </location>
</feature>
<evidence type="ECO:0008006" key="4">
    <source>
        <dbReference type="Google" id="ProtNLM"/>
    </source>
</evidence>
<organism evidence="2 3">
    <name type="scientific">Rubrivivax gelatinosus</name>
    <name type="common">Rhodocyclus gelatinosus</name>
    <name type="synonym">Rhodopseudomonas gelatinosa</name>
    <dbReference type="NCBI Taxonomy" id="28068"/>
    <lineage>
        <taxon>Bacteria</taxon>
        <taxon>Pseudomonadati</taxon>
        <taxon>Pseudomonadota</taxon>
        <taxon>Betaproteobacteria</taxon>
        <taxon>Burkholderiales</taxon>
        <taxon>Sphaerotilaceae</taxon>
        <taxon>Rubrivivax</taxon>
    </lineage>
</organism>
<keyword evidence="1" id="KW-1133">Transmembrane helix</keyword>
<sequence length="154" mass="16704">MRRQYDADNAGDEGDDFSLRRVLARLEREHLLDSKRGRFGRILRGPLAAAAVVVLGVLVLYEPPSRELDGEQLRGAEPAMQLQVNDVAGTTASLLALLREAGAEVSEHELEGGAREIAATVPASARVTVAARLRPFGVKTIPHDGVVRLEIHPR</sequence>
<protein>
    <recommendedName>
        <fullName evidence="4">Transmembrane protein</fullName>
    </recommendedName>
</protein>
<evidence type="ECO:0000256" key="1">
    <source>
        <dbReference type="SAM" id="Phobius"/>
    </source>
</evidence>